<dbReference type="Gene3D" id="3.10.450.40">
    <property type="match status" value="1"/>
</dbReference>
<dbReference type="GO" id="GO:0006351">
    <property type="term" value="P:DNA-templated transcription"/>
    <property type="evidence" value="ECO:0007669"/>
    <property type="project" value="InterPro"/>
</dbReference>
<name>A0A833RWL0_9POAL</name>
<comment type="function">
    <text evidence="6">DNA-dependent RNA polymerase catalyzes the transcription of DNA into RNA using the four ribonucleoside triphosphates as substrates.</text>
</comment>
<evidence type="ECO:0000256" key="4">
    <source>
        <dbReference type="ARBA" id="ARBA00023163"/>
    </source>
</evidence>
<evidence type="ECO:0000256" key="3">
    <source>
        <dbReference type="ARBA" id="ARBA00022695"/>
    </source>
</evidence>
<dbReference type="Pfam" id="PF00623">
    <property type="entry name" value="RNA_pol_Rpb1_2"/>
    <property type="match status" value="1"/>
</dbReference>
<evidence type="ECO:0000256" key="2">
    <source>
        <dbReference type="ARBA" id="ARBA00022679"/>
    </source>
</evidence>
<dbReference type="EC" id="2.7.7.6" evidence="6"/>
<dbReference type="Gene3D" id="2.40.40.20">
    <property type="match status" value="1"/>
</dbReference>
<organism evidence="8 9">
    <name type="scientific">Carex littledalei</name>
    <dbReference type="NCBI Taxonomy" id="544730"/>
    <lineage>
        <taxon>Eukaryota</taxon>
        <taxon>Viridiplantae</taxon>
        <taxon>Streptophyta</taxon>
        <taxon>Embryophyta</taxon>
        <taxon>Tracheophyta</taxon>
        <taxon>Spermatophyta</taxon>
        <taxon>Magnoliopsida</taxon>
        <taxon>Liliopsida</taxon>
        <taxon>Poales</taxon>
        <taxon>Cyperaceae</taxon>
        <taxon>Cyperoideae</taxon>
        <taxon>Cariceae</taxon>
        <taxon>Carex</taxon>
        <taxon>Carex subgen. Euthyceras</taxon>
    </lineage>
</organism>
<dbReference type="InterPro" id="IPR007080">
    <property type="entry name" value="RNA_pol_Rpb1_1"/>
</dbReference>
<keyword evidence="3 6" id="KW-0548">Nucleotidyltransferase</keyword>
<dbReference type="Gene3D" id="4.10.860.120">
    <property type="entry name" value="RNA polymerase II, clamp domain"/>
    <property type="match status" value="1"/>
</dbReference>
<evidence type="ECO:0000256" key="1">
    <source>
        <dbReference type="ARBA" id="ARBA00022478"/>
    </source>
</evidence>
<proteinExistence type="inferred from homology"/>
<dbReference type="Proteomes" id="UP000623129">
    <property type="component" value="Unassembled WGS sequence"/>
</dbReference>
<dbReference type="InterPro" id="IPR045867">
    <property type="entry name" value="DNA-dir_RpoC_beta_prime"/>
</dbReference>
<dbReference type="Pfam" id="PF04997">
    <property type="entry name" value="RNA_pol_Rpb1_1"/>
    <property type="match status" value="1"/>
</dbReference>
<accession>A0A833RWL0</accession>
<evidence type="ECO:0000313" key="9">
    <source>
        <dbReference type="Proteomes" id="UP000623129"/>
    </source>
</evidence>
<keyword evidence="9" id="KW-1185">Reference proteome</keyword>
<sequence>MAEEPITEQVVQSGIVTAIEFDIMSSAEMEKYSSFTLSEKDDVSHPKLGLPNSLQEKCATCGSKDVRDCNGHFGVINLPATIYHPYFIAEVVQILNQICPSCLSLKQDFEKGTISFEVNDLRCDALIKAIRNNFSRAKKKINLDCVKTVVKRKKSNCKYCVKSSVKWYPMMRFKVLSRDLDGRRSLQIMAEIAEKQLPKRYQNRGLDEVLAGDFWEFVPRDVQQQEPNKLKITLTPYQAFTLLKKLDKKIIESLISKRDWIFLSSIPVTANNHRVSETYRAYADGPLLAFDERTKAYKKIIDSSKKIDELRQHAQFKARAGSHVTTCTMECLNASKLHSRQQSNGERTPAPGASHGVRWLKDVLLSKRSDHVFRMVMVGDPKVKLSEIGINAEVARNLLITEHINSYNLEKLRSIFEKCFITKQIQARRDGKLITLKKNKEIQIGDIVYRPVQNGDIILINRPPSVHQHSLIGLTVKILPTENVLSINPVNCIPLLGDFDGDCLHGYVPQSLACRAELSELVSIDNQLFNSQDGRSLVSLSHDSLLAAYLLTKSDTYLSKYKFQQLEMFCLTQSETVPNCRLWTGLQLFSSCLNGADELVSPSTSQWLKGGKSGIFYHIFRRYGKKGLEHLFRAQETLCEFLTMRGLTVSLSDLYLSPNSNSRKILQQEVRLAIEEAEDSLKCKELVLNPDMMPVSMSYDYKQEDFTNLFSDNLSIKKISIGAFKDVFSNLTKLASLHANKGNSILEMISSGSKMNLAKLVHQTLCLGLQLPVRKFPFTIPSDLNCVSWNNHKAMVEPGQSSLYVVIRSSFLDGLNPLECLLHSISARANFSDNAEVPGTLNREMMYYLRDIYTSYDGSVRDAYGQIVQFSYGDDDDRDVVGAPVGAWAASAVSEAAYGALDCPVGGLEQSPLMNLKKVLKCDKSGATDHAAVMYLSSNVQKCKYGCEYAALLIQSHLEPVVFSDLVNVVMILYGGREAKGFRNSPWEVHFHLNEDIMKRKRISLNSVKSRLVTNYEIKRKSEGKLPALRIFERSCSSGDDGSYDDLALCLVVAAESSDLDLLKLKVIPLLLRCLAKGFEEFKHIEIKCMSGELFLRVTMSDACASGHFWATLQNACTPIVDLIDWTRSQPDTIQDVFGVLGIDSAWTHFLTCLKGSISDIGREIQKTHLITMADSLSVSGKFHGLSSNGLKLQRKRLGLSAPFSQACFSGPATTFVTAAKERSVDGLRGSLDSVSWGKEPSIGSGGHFDLIFPVKEDEPKEYDDMYKFLNGFLPNETRPSRSCSLVNGEAGPPSYRHEVLHGYADKKTTQLDLPPEYRRRSIGNWANILDMHASLQNILHQYPIETCVSATDRLSLIEALLYHPRRYEKIGIGVKAIKVGLSHGHDGSRCFILIRNNDSEEDFSYRKCILGAAASISPELKILVETKLFRKVW</sequence>
<dbReference type="OrthoDB" id="409625at2759"/>
<dbReference type="GO" id="GO:0000428">
    <property type="term" value="C:DNA-directed RNA polymerase complex"/>
    <property type="evidence" value="ECO:0007669"/>
    <property type="project" value="UniProtKB-KW"/>
</dbReference>
<dbReference type="PANTHER" id="PTHR19376:SF36">
    <property type="entry name" value="DNA-DIRECTED RNA POLYMERASE IV SUBUNIT 1"/>
    <property type="match status" value="1"/>
</dbReference>
<dbReference type="InterPro" id="IPR044893">
    <property type="entry name" value="RNA_pol_Rpb1_clamp_domain"/>
</dbReference>
<comment type="caution">
    <text evidence="8">The sequence shown here is derived from an EMBL/GenBank/DDBJ whole genome shotgun (WGS) entry which is preliminary data.</text>
</comment>
<dbReference type="PANTHER" id="PTHR19376">
    <property type="entry name" value="DNA-DIRECTED RNA POLYMERASE"/>
    <property type="match status" value="1"/>
</dbReference>
<reference evidence="8" key="1">
    <citation type="submission" date="2020-01" db="EMBL/GenBank/DDBJ databases">
        <title>Genome sequence of Kobresia littledalei, the first chromosome-level genome in the family Cyperaceae.</title>
        <authorList>
            <person name="Qu G."/>
        </authorList>
    </citation>
    <scope>NUCLEOTIDE SEQUENCE</scope>
    <source>
        <strain evidence="8">C.B.Clarke</strain>
        <tissue evidence="8">Leaf</tissue>
    </source>
</reference>
<keyword evidence="2 6" id="KW-0808">Transferase</keyword>
<keyword evidence="1 6" id="KW-0240">DNA-directed RNA polymerase</keyword>
<evidence type="ECO:0000256" key="6">
    <source>
        <dbReference type="RuleBase" id="RU004279"/>
    </source>
</evidence>
<dbReference type="InterPro" id="IPR006592">
    <property type="entry name" value="RNA_pol_N"/>
</dbReference>
<dbReference type="EMBL" id="SWLB01000003">
    <property type="protein sequence ID" value="KAF3340174.1"/>
    <property type="molecule type" value="Genomic_DNA"/>
</dbReference>
<dbReference type="Gene3D" id="3.30.1490.180">
    <property type="entry name" value="RNA polymerase ii"/>
    <property type="match status" value="1"/>
</dbReference>
<dbReference type="Pfam" id="PF04983">
    <property type="entry name" value="RNA_pol_Rpb1_3"/>
    <property type="match status" value="1"/>
</dbReference>
<dbReference type="InterPro" id="IPR042102">
    <property type="entry name" value="RNA_pol_Rpb1_3_sf"/>
</dbReference>
<dbReference type="GO" id="GO:0003677">
    <property type="term" value="F:DNA binding"/>
    <property type="evidence" value="ECO:0007669"/>
    <property type="project" value="InterPro"/>
</dbReference>
<comment type="similarity">
    <text evidence="6">Belongs to the RNA polymerase beta' chain family.</text>
</comment>
<dbReference type="SMART" id="SM00663">
    <property type="entry name" value="RPOLA_N"/>
    <property type="match status" value="1"/>
</dbReference>
<evidence type="ECO:0000313" key="8">
    <source>
        <dbReference type="EMBL" id="KAF3340174.1"/>
    </source>
</evidence>
<gene>
    <name evidence="8" type="ORF">FCM35_KLT15945</name>
</gene>
<dbReference type="Gene3D" id="6.20.50.80">
    <property type="match status" value="1"/>
</dbReference>
<dbReference type="Gene3D" id="1.10.274.100">
    <property type="entry name" value="RNA polymerase Rpb1, domain 3"/>
    <property type="match status" value="1"/>
</dbReference>
<comment type="catalytic activity">
    <reaction evidence="5 6">
        <text>RNA(n) + a ribonucleoside 5'-triphosphate = RNA(n+1) + diphosphate</text>
        <dbReference type="Rhea" id="RHEA:21248"/>
        <dbReference type="Rhea" id="RHEA-COMP:14527"/>
        <dbReference type="Rhea" id="RHEA-COMP:17342"/>
        <dbReference type="ChEBI" id="CHEBI:33019"/>
        <dbReference type="ChEBI" id="CHEBI:61557"/>
        <dbReference type="ChEBI" id="CHEBI:140395"/>
        <dbReference type="EC" id="2.7.7.6"/>
    </reaction>
</comment>
<dbReference type="GO" id="GO:0003899">
    <property type="term" value="F:DNA-directed RNA polymerase activity"/>
    <property type="evidence" value="ECO:0007669"/>
    <property type="project" value="UniProtKB-EC"/>
</dbReference>
<dbReference type="InterPro" id="IPR000722">
    <property type="entry name" value="RNA_pol_asu"/>
</dbReference>
<feature type="domain" description="RNA polymerase N-terminal" evidence="7">
    <location>
        <begin position="259"/>
        <end position="552"/>
    </location>
</feature>
<evidence type="ECO:0000256" key="5">
    <source>
        <dbReference type="ARBA" id="ARBA00048552"/>
    </source>
</evidence>
<dbReference type="Pfam" id="PF11523">
    <property type="entry name" value="DUF3223"/>
    <property type="match status" value="1"/>
</dbReference>
<protein>
    <recommendedName>
        <fullName evidence="6">DNA-directed RNA polymerase subunit</fullName>
        <ecNumber evidence="6">2.7.7.6</ecNumber>
    </recommendedName>
</protein>
<dbReference type="SUPFAM" id="SSF64484">
    <property type="entry name" value="beta and beta-prime subunits of DNA dependent RNA-polymerase"/>
    <property type="match status" value="1"/>
</dbReference>
<evidence type="ECO:0000259" key="7">
    <source>
        <dbReference type="SMART" id="SM00663"/>
    </source>
</evidence>
<keyword evidence="4 6" id="KW-0804">Transcription</keyword>
<dbReference type="InterPro" id="IPR007066">
    <property type="entry name" value="RNA_pol_Rpb1_3"/>
</dbReference>